<dbReference type="EMBL" id="MPLS01000003">
    <property type="protein sequence ID" value="ORI98488.1"/>
    <property type="molecule type" value="Genomic_DNA"/>
</dbReference>
<dbReference type="Gene3D" id="2.40.50.100">
    <property type="match status" value="1"/>
</dbReference>
<sequence>MEVKFNHVTLTYPNGVEVLHDMDFDITDGQLVALLGPSGGGKSTTLNLISGLLSATSGNIYFGDKDVTKQDALERGVGMVFQNYALYPHMTVLDNIIFPMKMAKVDKATRKQRALELAELVRVADQINKKPSDLSGGQQQRVAIARALAKSPNILLLDEPLSNLDARLRVEMREEIRRIQKETGVTTVFVTHDQSEAMHVADKIMLLNDGRIQQYDAPQSLYENPNNQFVASFIGEPALNMVPADQFDEEVRRLFDGDVATIGIRAEALTNEVKEPAIKMQAVVHEVLSFGRDRQAAISVGSQQLVATEVTTAAPLEQETTLFAALSGVYAFDQSGQRLPLRGDHA</sequence>
<evidence type="ECO:0000313" key="5">
    <source>
        <dbReference type="EMBL" id="ORI98488.1"/>
    </source>
</evidence>
<dbReference type="RefSeq" id="WP_080518878.1">
    <property type="nucleotide sequence ID" value="NZ_MPLS01000003.1"/>
</dbReference>
<dbReference type="GO" id="GO:0016887">
    <property type="term" value="F:ATP hydrolysis activity"/>
    <property type="evidence" value="ECO:0007669"/>
    <property type="project" value="InterPro"/>
</dbReference>
<accession>A0A1X0VFK6</accession>
<dbReference type="Pfam" id="PF00005">
    <property type="entry name" value="ABC_tran"/>
    <property type="match status" value="1"/>
</dbReference>
<dbReference type="PROSITE" id="PS00211">
    <property type="entry name" value="ABC_TRANSPORTER_1"/>
    <property type="match status" value="1"/>
</dbReference>
<evidence type="ECO:0000256" key="1">
    <source>
        <dbReference type="ARBA" id="ARBA00022448"/>
    </source>
</evidence>
<feature type="domain" description="ABC transporter" evidence="4">
    <location>
        <begin position="3"/>
        <end position="234"/>
    </location>
</feature>
<keyword evidence="3 5" id="KW-0067">ATP-binding</keyword>
<dbReference type="InterPro" id="IPR003439">
    <property type="entry name" value="ABC_transporter-like_ATP-bd"/>
</dbReference>
<evidence type="ECO:0000313" key="6">
    <source>
        <dbReference type="Proteomes" id="UP000192288"/>
    </source>
</evidence>
<dbReference type="InterPro" id="IPR047641">
    <property type="entry name" value="ABC_transpr_MalK/UgpC-like"/>
</dbReference>
<gene>
    <name evidence="5" type="ORF">BMR96_01460</name>
</gene>
<dbReference type="Gene3D" id="3.40.50.300">
    <property type="entry name" value="P-loop containing nucleotide triphosphate hydrolases"/>
    <property type="match status" value="1"/>
</dbReference>
<protein>
    <submittedName>
        <fullName evidence="5">ABC transporter ATP-binding protein</fullName>
    </submittedName>
</protein>
<organism evidence="5 6">
    <name type="scientific">Leuconostoc pseudomesenteroides</name>
    <dbReference type="NCBI Taxonomy" id="33968"/>
    <lineage>
        <taxon>Bacteria</taxon>
        <taxon>Bacillati</taxon>
        <taxon>Bacillota</taxon>
        <taxon>Bacilli</taxon>
        <taxon>Lactobacillales</taxon>
        <taxon>Lactobacillaceae</taxon>
        <taxon>Leuconostoc</taxon>
    </lineage>
</organism>
<dbReference type="GO" id="GO:0005524">
    <property type="term" value="F:ATP binding"/>
    <property type="evidence" value="ECO:0007669"/>
    <property type="project" value="UniProtKB-KW"/>
</dbReference>
<dbReference type="Proteomes" id="UP000192288">
    <property type="component" value="Unassembled WGS sequence"/>
</dbReference>
<keyword evidence="1" id="KW-0813">Transport</keyword>
<evidence type="ECO:0000256" key="3">
    <source>
        <dbReference type="ARBA" id="ARBA00022840"/>
    </source>
</evidence>
<dbReference type="PANTHER" id="PTHR43875:SF1">
    <property type="entry name" value="OSMOPROTECTIVE COMPOUNDS UPTAKE ATP-BINDING PROTEIN GGTA"/>
    <property type="match status" value="1"/>
</dbReference>
<dbReference type="AlphaFoldDB" id="A0A1X0VFK6"/>
<dbReference type="PROSITE" id="PS50893">
    <property type="entry name" value="ABC_TRANSPORTER_2"/>
    <property type="match status" value="1"/>
</dbReference>
<comment type="caution">
    <text evidence="5">The sequence shown here is derived from an EMBL/GenBank/DDBJ whole genome shotgun (WGS) entry which is preliminary data.</text>
</comment>
<dbReference type="GO" id="GO:0140359">
    <property type="term" value="F:ABC-type transporter activity"/>
    <property type="evidence" value="ECO:0007669"/>
    <property type="project" value="UniProtKB-ARBA"/>
</dbReference>
<dbReference type="InterPro" id="IPR017871">
    <property type="entry name" value="ABC_transporter-like_CS"/>
</dbReference>
<name>A0A1X0VFK6_LEUPS</name>
<dbReference type="PANTHER" id="PTHR43875">
    <property type="entry name" value="MALTODEXTRIN IMPORT ATP-BINDING PROTEIN MSMX"/>
    <property type="match status" value="1"/>
</dbReference>
<dbReference type="SUPFAM" id="SSF50331">
    <property type="entry name" value="MOP-like"/>
    <property type="match status" value="1"/>
</dbReference>
<reference evidence="5 6" key="1">
    <citation type="journal article" date="2017" name="Front. Microbiol.">
        <title>Genomic Characterization of Dairy Associated Leuconostoc Species and Diversity of Leuconostocs in Undefined Mixed Mesophilic Starter Cultures.</title>
        <authorList>
            <person name="Frantzen C.A."/>
            <person name="Kot W."/>
            <person name="Pedersen T.B."/>
            <person name="Ardo Y.M."/>
            <person name="Broadbent J.R."/>
            <person name="Neve H."/>
            <person name="Hansen L.H."/>
            <person name="Dal Bello F."/>
            <person name="Ostlie H.M."/>
            <person name="Kleppen H.P."/>
            <person name="Vogensen F.K."/>
            <person name="Holo H."/>
        </authorList>
    </citation>
    <scope>NUCLEOTIDE SEQUENCE [LARGE SCALE GENOMIC DNA]</scope>
    <source>
        <strain evidence="5 6">LMGCF08</strain>
    </source>
</reference>
<dbReference type="SUPFAM" id="SSF52540">
    <property type="entry name" value="P-loop containing nucleoside triphosphate hydrolases"/>
    <property type="match status" value="1"/>
</dbReference>
<evidence type="ECO:0000259" key="4">
    <source>
        <dbReference type="PROSITE" id="PS50893"/>
    </source>
</evidence>
<dbReference type="InterPro" id="IPR027417">
    <property type="entry name" value="P-loop_NTPase"/>
</dbReference>
<dbReference type="SMART" id="SM00382">
    <property type="entry name" value="AAA"/>
    <property type="match status" value="1"/>
</dbReference>
<dbReference type="STRING" id="33968.BMS77_00545"/>
<proteinExistence type="predicted"/>
<dbReference type="GO" id="GO:0055052">
    <property type="term" value="C:ATP-binding cassette (ABC) transporter complex, substrate-binding subunit-containing"/>
    <property type="evidence" value="ECO:0007669"/>
    <property type="project" value="TreeGrafter"/>
</dbReference>
<evidence type="ECO:0000256" key="2">
    <source>
        <dbReference type="ARBA" id="ARBA00022741"/>
    </source>
</evidence>
<dbReference type="FunFam" id="3.40.50.300:FF:000042">
    <property type="entry name" value="Maltose/maltodextrin ABC transporter, ATP-binding protein"/>
    <property type="match status" value="1"/>
</dbReference>
<dbReference type="InterPro" id="IPR008995">
    <property type="entry name" value="Mo/tungstate-bd_C_term_dom"/>
</dbReference>
<dbReference type="eggNOG" id="COG3842">
    <property type="taxonomic scope" value="Bacteria"/>
</dbReference>
<keyword evidence="2" id="KW-0547">Nucleotide-binding</keyword>
<dbReference type="InterPro" id="IPR003593">
    <property type="entry name" value="AAA+_ATPase"/>
</dbReference>